<dbReference type="Proteomes" id="UP000202419">
    <property type="component" value="Segment"/>
</dbReference>
<sequence length="138" mass="16026">MNINNNTFDINVNFKNVSSGAKMILFIFWFQTSIKIYHWYTESYANHKSTDKVLEKFIDLTDSFIEKYIGSYGRPVMKSSSIPVTNMTKTKYLKTLKIAQDYFQNDVEKLISKNTGLLNLRDEILGELSQAQYLATLK</sequence>
<accession>A7IWG6</accession>
<organism evidence="1 2">
    <name type="scientific">Paramecium bursaria Chlorella virus NY2A</name>
    <name type="common">PBCV-NY2A</name>
    <dbReference type="NCBI Taxonomy" id="46021"/>
    <lineage>
        <taxon>Viruses</taxon>
        <taxon>Varidnaviria</taxon>
        <taxon>Bamfordvirae</taxon>
        <taxon>Nucleocytoviricota</taxon>
        <taxon>Megaviricetes</taxon>
        <taxon>Algavirales</taxon>
        <taxon>Phycodnaviridae</taxon>
        <taxon>Chlorovirus</taxon>
        <taxon>Chlorovirus americanus</taxon>
    </lineage>
</organism>
<keyword evidence="2" id="KW-1185">Reference proteome</keyword>
<dbReference type="Pfam" id="PF19174">
    <property type="entry name" value="DUF5856"/>
    <property type="match status" value="1"/>
</dbReference>
<dbReference type="InterPro" id="IPR043876">
    <property type="entry name" value="DUF5856"/>
</dbReference>
<dbReference type="GeneID" id="5659193"/>
<gene>
    <name evidence="1" type="primary">B291L</name>
    <name evidence="1" type="ORF">NY2A_B291L</name>
</gene>
<dbReference type="OrthoDB" id="17206at10239"/>
<reference evidence="1 2" key="1">
    <citation type="journal article" date="2007" name="Virology">
        <title>Sequence and annotation of the 369-kb NY-2A and the 345-kb AR158 viruses that infect Chlorella NC64A.</title>
        <authorList>
            <person name="Fitzgerald L.A."/>
            <person name="Graves M.V."/>
            <person name="Li X."/>
            <person name="Feldblyum T."/>
            <person name="Nierman W.C."/>
            <person name="Van Etten J.L."/>
        </authorList>
    </citation>
    <scope>NUCLEOTIDE SEQUENCE [LARGE SCALE GENOMIC DNA]</scope>
    <source>
        <strain evidence="1 2">NY-2A</strain>
    </source>
</reference>
<dbReference type="KEGG" id="vg:5659193"/>
<proteinExistence type="predicted"/>
<name>A7IWG6_PBCVN</name>
<protein>
    <submittedName>
        <fullName evidence="1">Uncharacterized protein B291L</fullName>
    </submittedName>
</protein>
<organismHost>
    <name type="scientific">Chlorella</name>
    <dbReference type="NCBI Taxonomy" id="3071"/>
</organismHost>
<evidence type="ECO:0000313" key="1">
    <source>
        <dbReference type="EMBL" id="ABT14690.1"/>
    </source>
</evidence>
<dbReference type="EMBL" id="DQ491002">
    <property type="protein sequence ID" value="ABT14690.1"/>
    <property type="molecule type" value="Genomic_DNA"/>
</dbReference>
<evidence type="ECO:0000313" key="2">
    <source>
        <dbReference type="Proteomes" id="UP000202419"/>
    </source>
</evidence>
<dbReference type="RefSeq" id="YP_001497487.1">
    <property type="nucleotide sequence ID" value="NC_009898.1"/>
</dbReference>